<feature type="transmembrane region" description="Helical" evidence="13">
    <location>
        <begin position="190"/>
        <end position="213"/>
    </location>
</feature>
<evidence type="ECO:0000256" key="6">
    <source>
        <dbReference type="ARBA" id="ARBA00022538"/>
    </source>
</evidence>
<feature type="transmembrane region" description="Helical" evidence="13">
    <location>
        <begin position="225"/>
        <end position="242"/>
    </location>
</feature>
<name>A0A871BJP5_HALGI</name>
<dbReference type="AlphaFoldDB" id="A0A871BJP5"/>
<comment type="subcellular location">
    <subcellularLocation>
        <location evidence="2">Cell membrane</location>
        <topology evidence="2">Multi-pass membrane protein</topology>
    </subcellularLocation>
</comment>
<accession>A0A871BJP5</accession>
<dbReference type="SUPFAM" id="SSF116726">
    <property type="entry name" value="TrkA C-terminal domain-like"/>
    <property type="match status" value="1"/>
</dbReference>
<evidence type="ECO:0000313" key="16">
    <source>
        <dbReference type="EMBL" id="QOS12985.1"/>
    </source>
</evidence>
<dbReference type="GO" id="GO:0005886">
    <property type="term" value="C:plasma membrane"/>
    <property type="evidence" value="ECO:0007669"/>
    <property type="project" value="UniProtKB-SubCell"/>
</dbReference>
<dbReference type="PROSITE" id="PS51201">
    <property type="entry name" value="RCK_N"/>
    <property type="match status" value="1"/>
</dbReference>
<dbReference type="Gene3D" id="1.20.1530.20">
    <property type="match status" value="1"/>
</dbReference>
<evidence type="ECO:0000256" key="5">
    <source>
        <dbReference type="ARBA" id="ARBA00022475"/>
    </source>
</evidence>
<dbReference type="PROSITE" id="PS51202">
    <property type="entry name" value="RCK_C"/>
    <property type="match status" value="1"/>
</dbReference>
<keyword evidence="12 13" id="KW-0472">Membrane</keyword>
<evidence type="ECO:0000256" key="7">
    <source>
        <dbReference type="ARBA" id="ARBA00022692"/>
    </source>
</evidence>
<dbReference type="GO" id="GO:0015297">
    <property type="term" value="F:antiporter activity"/>
    <property type="evidence" value="ECO:0007669"/>
    <property type="project" value="UniProtKB-KW"/>
</dbReference>
<comment type="function">
    <text evidence="1">Part of a potassium transport system.</text>
</comment>
<evidence type="ECO:0000256" key="10">
    <source>
        <dbReference type="ARBA" id="ARBA00023027"/>
    </source>
</evidence>
<evidence type="ECO:0000256" key="12">
    <source>
        <dbReference type="ARBA" id="ARBA00023136"/>
    </source>
</evidence>
<keyword evidence="7 13" id="KW-0812">Transmembrane</keyword>
<dbReference type="EMBL" id="CP063205">
    <property type="protein sequence ID" value="QOS12985.1"/>
    <property type="molecule type" value="Genomic_DNA"/>
</dbReference>
<dbReference type="PANTHER" id="PTHR32507:SF0">
    <property type="entry name" value="NA(+)_H(+) ANTIPORTER 2-RELATED"/>
    <property type="match status" value="1"/>
</dbReference>
<evidence type="ECO:0000256" key="4">
    <source>
        <dbReference type="ARBA" id="ARBA00022449"/>
    </source>
</evidence>
<evidence type="ECO:0000256" key="2">
    <source>
        <dbReference type="ARBA" id="ARBA00004651"/>
    </source>
</evidence>
<feature type="transmembrane region" description="Helical" evidence="13">
    <location>
        <begin position="61"/>
        <end position="81"/>
    </location>
</feature>
<feature type="transmembrane region" description="Helical" evidence="13">
    <location>
        <begin position="93"/>
        <end position="116"/>
    </location>
</feature>
<dbReference type="GeneID" id="59460509"/>
<feature type="domain" description="RCK N-terminal" evidence="14">
    <location>
        <begin position="417"/>
        <end position="538"/>
    </location>
</feature>
<gene>
    <name evidence="16" type="primary">kef1</name>
    <name evidence="16" type="ORF">HfgLR_14285</name>
</gene>
<dbReference type="Pfam" id="PF02254">
    <property type="entry name" value="TrkA_N"/>
    <property type="match status" value="1"/>
</dbReference>
<dbReference type="GO" id="GO:1902600">
    <property type="term" value="P:proton transmembrane transport"/>
    <property type="evidence" value="ECO:0007669"/>
    <property type="project" value="InterPro"/>
</dbReference>
<feature type="transmembrane region" description="Helical" evidence="13">
    <location>
        <begin position="6"/>
        <end position="23"/>
    </location>
</feature>
<keyword evidence="5" id="KW-1003">Cell membrane</keyword>
<feature type="transmembrane region" description="Helical" evidence="13">
    <location>
        <begin position="159"/>
        <end position="178"/>
    </location>
</feature>
<feature type="transmembrane region" description="Helical" evidence="13">
    <location>
        <begin position="35"/>
        <end position="55"/>
    </location>
</feature>
<dbReference type="InterPro" id="IPR036721">
    <property type="entry name" value="RCK_C_sf"/>
</dbReference>
<feature type="transmembrane region" description="Helical" evidence="13">
    <location>
        <begin position="279"/>
        <end position="297"/>
    </location>
</feature>
<keyword evidence="8" id="KW-0630">Potassium</keyword>
<dbReference type="GO" id="GO:0015079">
    <property type="term" value="F:potassium ion transmembrane transporter activity"/>
    <property type="evidence" value="ECO:0007669"/>
    <property type="project" value="InterPro"/>
</dbReference>
<evidence type="ECO:0000259" key="15">
    <source>
        <dbReference type="PROSITE" id="PS51202"/>
    </source>
</evidence>
<evidence type="ECO:0000256" key="9">
    <source>
        <dbReference type="ARBA" id="ARBA00022989"/>
    </source>
</evidence>
<dbReference type="PRINTS" id="PR00335">
    <property type="entry name" value="KUPTAKETRKA"/>
</dbReference>
<proteinExistence type="predicted"/>
<keyword evidence="6" id="KW-0633">Potassium transport</keyword>
<dbReference type="Pfam" id="PF00999">
    <property type="entry name" value="Na_H_Exchanger"/>
    <property type="match status" value="1"/>
</dbReference>
<evidence type="ECO:0000256" key="3">
    <source>
        <dbReference type="ARBA" id="ARBA00022448"/>
    </source>
</evidence>
<evidence type="ECO:0000256" key="13">
    <source>
        <dbReference type="SAM" id="Phobius"/>
    </source>
</evidence>
<dbReference type="InterPro" id="IPR006037">
    <property type="entry name" value="RCK_C"/>
</dbReference>
<keyword evidence="4" id="KW-0050">Antiport</keyword>
<dbReference type="RefSeq" id="WP_004976348.1">
    <property type="nucleotide sequence ID" value="NZ_CP063205.1"/>
</dbReference>
<dbReference type="InterPro" id="IPR006036">
    <property type="entry name" value="K_uptake_TrkA"/>
</dbReference>
<evidence type="ECO:0000313" key="17">
    <source>
        <dbReference type="Proteomes" id="UP000663064"/>
    </source>
</evidence>
<keyword evidence="9 13" id="KW-1133">Transmembrane helix</keyword>
<dbReference type="Gene3D" id="3.40.50.720">
    <property type="entry name" value="NAD(P)-binding Rossmann-like Domain"/>
    <property type="match status" value="1"/>
</dbReference>
<dbReference type="InterPro" id="IPR003148">
    <property type="entry name" value="RCK_N"/>
</dbReference>
<dbReference type="Proteomes" id="UP000663064">
    <property type="component" value="Chromosome"/>
</dbReference>
<sequence>MAAAGGANLIPLVAAIIGIGVVSQVLSDRFQVPSVVFLIASGILLGPEVLGVISPDSFGNALQAIVGLSVAIIVFEGAFHLRIDKLREAPAATFRLVTVGAIIAFVATGVVVRYALGAPWAVSFLVGALLVATGPTVIAPILEVVPVRDRVGAALDTEGIVNDVTAAIVAVVIFEAILEGVSSPDALVTLFAERLGVGVVVGAIVAGSLYYALRYVDLSPGNAPQNARLLVLAGALVSYAAADYVATEAGIAAVATAGILLGNADVPYEEEISAFKGDITLLVLSFVFIALAALLDFQNLLNLGVGGLAVVAAVALVIRPLLVFISARGDRFTREEKLFMSFVGPRGIIPASVASLFAIALQEEATRLAAEGMAQQAAMLNQSASILVGTVFLVILTTVVFEAGLARQIAEYLDVIPMRVLIIGGGKVGRALAERLADRGENVVLIEEDQEVVQTARNMGFTVHHGDGADTSVLRSAGAANAKFVVAATGDDDVNLLVAQLANSKFEPESVLARANNPDNVEAFEELGVRTISSTIATAQALDNYIERPSMSNWMGEIGRSGDVQEVEVTAEKLIGRTIREVGPELPDGCLVTLVSRNGDTTVPNAEFTLQEGDRITIIGEREAVRDAEELVNPE</sequence>
<dbReference type="PANTHER" id="PTHR32507">
    <property type="entry name" value="NA(+)/H(+) ANTIPORTER 1"/>
    <property type="match status" value="1"/>
</dbReference>
<dbReference type="InterPro" id="IPR006153">
    <property type="entry name" value="Cation/H_exchanger_TM"/>
</dbReference>
<organism evidence="16 17">
    <name type="scientific">Haloferax gibbonsii</name>
    <dbReference type="NCBI Taxonomy" id="35746"/>
    <lineage>
        <taxon>Archaea</taxon>
        <taxon>Methanobacteriati</taxon>
        <taxon>Methanobacteriota</taxon>
        <taxon>Stenosarchaea group</taxon>
        <taxon>Halobacteria</taxon>
        <taxon>Halobacteriales</taxon>
        <taxon>Haloferacaceae</taxon>
        <taxon>Haloferax</taxon>
    </lineage>
</organism>
<evidence type="ECO:0000256" key="1">
    <source>
        <dbReference type="ARBA" id="ARBA00003660"/>
    </source>
</evidence>
<feature type="transmembrane region" description="Helical" evidence="13">
    <location>
        <begin position="338"/>
        <end position="360"/>
    </location>
</feature>
<evidence type="ECO:0000256" key="8">
    <source>
        <dbReference type="ARBA" id="ARBA00022958"/>
    </source>
</evidence>
<dbReference type="InterPro" id="IPR036291">
    <property type="entry name" value="NAD(P)-bd_dom_sf"/>
</dbReference>
<dbReference type="InterPro" id="IPR038770">
    <property type="entry name" value="Na+/solute_symporter_sf"/>
</dbReference>
<keyword evidence="11" id="KW-0406">Ion transport</keyword>
<dbReference type="Pfam" id="PF02080">
    <property type="entry name" value="TrkA_C"/>
    <property type="match status" value="1"/>
</dbReference>
<reference evidence="16" key="1">
    <citation type="journal article" date="2021" name="Front. Microbiol.">
        <title>Cellular and Genomic Properties of Haloferax gibbonsii LR2-5, the Host of Euryarchaeal Virus HFTV1.</title>
        <authorList>
            <person name="Tittes C."/>
            <person name="Schwarzer S."/>
            <person name="Pfeiffer F."/>
            <person name="Dyall-Smith M."/>
            <person name="Rodriguez-Franco M."/>
            <person name="Oksanen H.M."/>
            <person name="Quax T.E.F."/>
        </authorList>
    </citation>
    <scope>NUCLEOTIDE SEQUENCE</scope>
    <source>
        <strain evidence="16">LR2-5</strain>
    </source>
</reference>
<evidence type="ECO:0000256" key="11">
    <source>
        <dbReference type="ARBA" id="ARBA00023065"/>
    </source>
</evidence>
<dbReference type="Gene3D" id="3.30.70.1450">
    <property type="entry name" value="Regulator of K+ conductance, C-terminal domain"/>
    <property type="match status" value="1"/>
</dbReference>
<feature type="transmembrane region" description="Helical" evidence="13">
    <location>
        <begin position="122"/>
        <end position="147"/>
    </location>
</feature>
<protein>
    <submittedName>
        <fullName evidence="16">Kef-type transport system</fullName>
    </submittedName>
</protein>
<evidence type="ECO:0000259" key="14">
    <source>
        <dbReference type="PROSITE" id="PS51201"/>
    </source>
</evidence>
<keyword evidence="10" id="KW-0520">NAD</keyword>
<keyword evidence="3" id="KW-0813">Transport</keyword>
<feature type="domain" description="RCK C-terminal" evidence="15">
    <location>
        <begin position="552"/>
        <end position="634"/>
    </location>
</feature>
<dbReference type="SUPFAM" id="SSF51735">
    <property type="entry name" value="NAD(P)-binding Rossmann-fold domains"/>
    <property type="match status" value="1"/>
</dbReference>
<feature type="transmembrane region" description="Helical" evidence="13">
    <location>
        <begin position="303"/>
        <end position="326"/>
    </location>
</feature>
<feature type="transmembrane region" description="Helical" evidence="13">
    <location>
        <begin position="380"/>
        <end position="401"/>
    </location>
</feature>